<feature type="compositionally biased region" description="Basic and acidic residues" evidence="1">
    <location>
        <begin position="197"/>
        <end position="216"/>
    </location>
</feature>
<sequence>MMLWICVLLAVFLGAEAVYFLLFSDSSEPVSESPSVLTADKSLPQLVKISESSYDVITAAPLFDPLRKPVTSSAGKGNSLVVGEWRLTGVVKAEQKTRVMFQALDGTRLVTLDEGMFLDGWRITSVSDDRVTLDSENDSLEMVLPVNLSSENDTGRSELLSPKKKAASAKKKNSVSDKQKKQANSEVETNRSSSKTLNDEQREAKAKRGKNGNEEP</sequence>
<dbReference type="RefSeq" id="WP_167185315.1">
    <property type="nucleotide sequence ID" value="NZ_JAAONZ010000005.1"/>
</dbReference>
<comment type="caution">
    <text evidence="2">The sequence shown here is derived from an EMBL/GenBank/DDBJ whole genome shotgun (WGS) entry which is preliminary data.</text>
</comment>
<evidence type="ECO:0000256" key="1">
    <source>
        <dbReference type="SAM" id="MobiDB-lite"/>
    </source>
</evidence>
<gene>
    <name evidence="2" type="ORF">G8770_09510</name>
</gene>
<feature type="compositionally biased region" description="Basic residues" evidence="1">
    <location>
        <begin position="162"/>
        <end position="173"/>
    </location>
</feature>
<evidence type="ECO:0008006" key="4">
    <source>
        <dbReference type="Google" id="ProtNLM"/>
    </source>
</evidence>
<name>A0A9E5JZV2_9GAMM</name>
<proteinExistence type="predicted"/>
<dbReference type="EMBL" id="JAAONZ010000005">
    <property type="protein sequence ID" value="NHO65777.1"/>
    <property type="molecule type" value="Genomic_DNA"/>
</dbReference>
<evidence type="ECO:0000313" key="2">
    <source>
        <dbReference type="EMBL" id="NHO65777.1"/>
    </source>
</evidence>
<keyword evidence="3" id="KW-1185">Reference proteome</keyword>
<dbReference type="AlphaFoldDB" id="A0A9E5JZV2"/>
<accession>A0A9E5JZV2</accession>
<feature type="region of interest" description="Disordered" evidence="1">
    <location>
        <begin position="148"/>
        <end position="216"/>
    </location>
</feature>
<organism evidence="2 3">
    <name type="scientific">Pseudomaricurvus hydrocarbonicus</name>
    <dbReference type="NCBI Taxonomy" id="1470433"/>
    <lineage>
        <taxon>Bacteria</taxon>
        <taxon>Pseudomonadati</taxon>
        <taxon>Pseudomonadota</taxon>
        <taxon>Gammaproteobacteria</taxon>
        <taxon>Cellvibrionales</taxon>
        <taxon>Cellvibrionaceae</taxon>
        <taxon>Pseudomaricurvus</taxon>
    </lineage>
</organism>
<reference evidence="2" key="1">
    <citation type="submission" date="2020-03" db="EMBL/GenBank/DDBJ databases">
        <authorList>
            <person name="Guo F."/>
        </authorList>
    </citation>
    <scope>NUCLEOTIDE SEQUENCE</scope>
    <source>
        <strain evidence="2">JCM 30134</strain>
    </source>
</reference>
<feature type="compositionally biased region" description="Polar residues" evidence="1">
    <location>
        <begin position="184"/>
        <end position="196"/>
    </location>
</feature>
<protein>
    <recommendedName>
        <fullName evidence="4">General secretion pathway protein N</fullName>
    </recommendedName>
</protein>
<evidence type="ECO:0000313" key="3">
    <source>
        <dbReference type="Proteomes" id="UP000787472"/>
    </source>
</evidence>
<dbReference type="Proteomes" id="UP000787472">
    <property type="component" value="Unassembled WGS sequence"/>
</dbReference>